<gene>
    <name evidence="2" type="ORF">E4U82_00395</name>
</gene>
<dbReference type="OrthoDB" id="2968851at2"/>
<keyword evidence="3" id="KW-1185">Reference proteome</keyword>
<keyword evidence="1" id="KW-0472">Membrane</keyword>
<feature type="transmembrane region" description="Helical" evidence="1">
    <location>
        <begin position="193"/>
        <end position="212"/>
    </location>
</feature>
<feature type="transmembrane region" description="Helical" evidence="1">
    <location>
        <begin position="50"/>
        <end position="70"/>
    </location>
</feature>
<proteinExistence type="predicted"/>
<feature type="transmembrane region" description="Helical" evidence="1">
    <location>
        <begin position="97"/>
        <end position="121"/>
    </location>
</feature>
<organism evidence="2 3">
    <name type="scientific">Lentibacillus salicampi</name>
    <dbReference type="NCBI Taxonomy" id="175306"/>
    <lineage>
        <taxon>Bacteria</taxon>
        <taxon>Bacillati</taxon>
        <taxon>Bacillota</taxon>
        <taxon>Bacilli</taxon>
        <taxon>Bacillales</taxon>
        <taxon>Bacillaceae</taxon>
        <taxon>Lentibacillus</taxon>
    </lineage>
</organism>
<dbReference type="EMBL" id="SRHY01000001">
    <property type="protein sequence ID" value="TFJ94410.1"/>
    <property type="molecule type" value="Genomic_DNA"/>
</dbReference>
<dbReference type="RefSeq" id="WP_135108056.1">
    <property type="nucleotide sequence ID" value="NZ_SRHY01000001.1"/>
</dbReference>
<protein>
    <submittedName>
        <fullName evidence="2">ABC-2 transporter permease</fullName>
    </submittedName>
</protein>
<evidence type="ECO:0000256" key="1">
    <source>
        <dbReference type="SAM" id="Phobius"/>
    </source>
</evidence>
<feature type="transmembrane region" description="Helical" evidence="1">
    <location>
        <begin position="160"/>
        <end position="181"/>
    </location>
</feature>
<feature type="transmembrane region" description="Helical" evidence="1">
    <location>
        <begin position="133"/>
        <end position="153"/>
    </location>
</feature>
<evidence type="ECO:0000313" key="2">
    <source>
        <dbReference type="EMBL" id="TFJ94410.1"/>
    </source>
</evidence>
<dbReference type="InterPro" id="IPR025699">
    <property type="entry name" value="ABC2_memb-like"/>
</dbReference>
<dbReference type="Pfam" id="PF13346">
    <property type="entry name" value="ABC2_membrane_5"/>
    <property type="match status" value="1"/>
</dbReference>
<dbReference type="AlphaFoldDB" id="A0A4Y9AHH5"/>
<sequence>MGALIKRELRALKLGNDNNPALYGFFVIGIPVIMWLLGPEFTGFYDAEGFKTSMSVVGMVLVMQIVSYSLEREEANRQMTFLQTLPVKKSQIVSAKFISVLSLSGITIVWINLVIILTMFISEHRMEESGLLLSFFSSLIIFIEASTLLTYFFKGSRGNFIIGIISIFIWGGFHGLSGLFLKSMGMEPGIEVFAVYMSLSLAIYLICWGLSVRRVTKKGFPLNKEHKTDQMKRSGGGAK</sequence>
<feature type="transmembrane region" description="Helical" evidence="1">
    <location>
        <begin position="21"/>
        <end position="38"/>
    </location>
</feature>
<name>A0A4Y9AHH5_9BACI</name>
<keyword evidence="1" id="KW-1133">Transmembrane helix</keyword>
<reference evidence="2 3" key="1">
    <citation type="submission" date="2019-03" db="EMBL/GenBank/DDBJ databases">
        <title>Genome sequence of Lentibacillus salicampi ATCC BAA-719.</title>
        <authorList>
            <person name="Maclea K.S."/>
            <person name="Simoes Junior M."/>
        </authorList>
    </citation>
    <scope>NUCLEOTIDE SEQUENCE [LARGE SCALE GENOMIC DNA]</scope>
    <source>
        <strain evidence="2 3">ATCC BAA-719</strain>
    </source>
</reference>
<evidence type="ECO:0000313" key="3">
    <source>
        <dbReference type="Proteomes" id="UP000298484"/>
    </source>
</evidence>
<dbReference type="Proteomes" id="UP000298484">
    <property type="component" value="Unassembled WGS sequence"/>
</dbReference>
<accession>A0A4Y9AHH5</accession>
<keyword evidence="1" id="KW-0812">Transmembrane</keyword>
<comment type="caution">
    <text evidence="2">The sequence shown here is derived from an EMBL/GenBank/DDBJ whole genome shotgun (WGS) entry which is preliminary data.</text>
</comment>